<comment type="caution">
    <text evidence="1">The sequence shown here is derived from an EMBL/GenBank/DDBJ whole genome shotgun (WGS) entry which is preliminary data.</text>
</comment>
<gene>
    <name evidence="1" type="ORF">PoB_004696300</name>
</gene>
<proteinExistence type="predicted"/>
<sequence length="119" mass="14043">MRGVYRMEKTWTLGETMAIPKDWFYLRYYTGATLVFAQFHLFPNRNVRKVELHRCKHFYRSGSGLDYYARADGRVPVAMRKKRPKCHLIVTSMQTRLTGSRKRQPWRQVSAGGETITLL</sequence>
<evidence type="ECO:0000313" key="1">
    <source>
        <dbReference type="EMBL" id="GFO20458.1"/>
    </source>
</evidence>
<dbReference type="AlphaFoldDB" id="A0AAV4BNV5"/>
<protein>
    <submittedName>
        <fullName evidence="1">Uncharacterized protein</fullName>
    </submittedName>
</protein>
<dbReference type="EMBL" id="BLXT01005154">
    <property type="protein sequence ID" value="GFO20458.1"/>
    <property type="molecule type" value="Genomic_DNA"/>
</dbReference>
<accession>A0AAV4BNV5</accession>
<name>A0AAV4BNV5_9GAST</name>
<organism evidence="1 2">
    <name type="scientific">Plakobranchus ocellatus</name>
    <dbReference type="NCBI Taxonomy" id="259542"/>
    <lineage>
        <taxon>Eukaryota</taxon>
        <taxon>Metazoa</taxon>
        <taxon>Spiralia</taxon>
        <taxon>Lophotrochozoa</taxon>
        <taxon>Mollusca</taxon>
        <taxon>Gastropoda</taxon>
        <taxon>Heterobranchia</taxon>
        <taxon>Euthyneura</taxon>
        <taxon>Panpulmonata</taxon>
        <taxon>Sacoglossa</taxon>
        <taxon>Placobranchoidea</taxon>
        <taxon>Plakobranchidae</taxon>
        <taxon>Plakobranchus</taxon>
    </lineage>
</organism>
<reference evidence="1 2" key="1">
    <citation type="journal article" date="2021" name="Elife">
        <title>Chloroplast acquisition without the gene transfer in kleptoplastic sea slugs, Plakobranchus ocellatus.</title>
        <authorList>
            <person name="Maeda T."/>
            <person name="Takahashi S."/>
            <person name="Yoshida T."/>
            <person name="Shimamura S."/>
            <person name="Takaki Y."/>
            <person name="Nagai Y."/>
            <person name="Toyoda A."/>
            <person name="Suzuki Y."/>
            <person name="Arimoto A."/>
            <person name="Ishii H."/>
            <person name="Satoh N."/>
            <person name="Nishiyama T."/>
            <person name="Hasebe M."/>
            <person name="Maruyama T."/>
            <person name="Minagawa J."/>
            <person name="Obokata J."/>
            <person name="Shigenobu S."/>
        </authorList>
    </citation>
    <scope>NUCLEOTIDE SEQUENCE [LARGE SCALE GENOMIC DNA]</scope>
</reference>
<dbReference type="Proteomes" id="UP000735302">
    <property type="component" value="Unassembled WGS sequence"/>
</dbReference>
<evidence type="ECO:0000313" key="2">
    <source>
        <dbReference type="Proteomes" id="UP000735302"/>
    </source>
</evidence>
<keyword evidence="2" id="KW-1185">Reference proteome</keyword>